<protein>
    <submittedName>
        <fullName evidence="1">Uncharacterized protein</fullName>
    </submittedName>
</protein>
<name>A0ACB8YBR1_9ASTR</name>
<dbReference type="Proteomes" id="UP001056120">
    <property type="component" value="Linkage Group LG28"/>
</dbReference>
<organism evidence="1 2">
    <name type="scientific">Smallanthus sonchifolius</name>
    <dbReference type="NCBI Taxonomy" id="185202"/>
    <lineage>
        <taxon>Eukaryota</taxon>
        <taxon>Viridiplantae</taxon>
        <taxon>Streptophyta</taxon>
        <taxon>Embryophyta</taxon>
        <taxon>Tracheophyta</taxon>
        <taxon>Spermatophyta</taxon>
        <taxon>Magnoliopsida</taxon>
        <taxon>eudicotyledons</taxon>
        <taxon>Gunneridae</taxon>
        <taxon>Pentapetalae</taxon>
        <taxon>asterids</taxon>
        <taxon>campanulids</taxon>
        <taxon>Asterales</taxon>
        <taxon>Asteraceae</taxon>
        <taxon>Asteroideae</taxon>
        <taxon>Heliantheae alliance</taxon>
        <taxon>Millerieae</taxon>
        <taxon>Smallanthus</taxon>
    </lineage>
</organism>
<gene>
    <name evidence="1" type="ORF">L1987_82836</name>
</gene>
<keyword evidence="2" id="KW-1185">Reference proteome</keyword>
<proteinExistence type="predicted"/>
<dbReference type="EMBL" id="CM042045">
    <property type="protein sequence ID" value="KAI3682679.1"/>
    <property type="molecule type" value="Genomic_DNA"/>
</dbReference>
<reference evidence="2" key="1">
    <citation type="journal article" date="2022" name="Mol. Ecol. Resour.">
        <title>The genomes of chicory, endive, great burdock and yacon provide insights into Asteraceae palaeo-polyploidization history and plant inulin production.</title>
        <authorList>
            <person name="Fan W."/>
            <person name="Wang S."/>
            <person name="Wang H."/>
            <person name="Wang A."/>
            <person name="Jiang F."/>
            <person name="Liu H."/>
            <person name="Zhao H."/>
            <person name="Xu D."/>
            <person name="Zhang Y."/>
        </authorList>
    </citation>
    <scope>NUCLEOTIDE SEQUENCE [LARGE SCALE GENOMIC DNA]</scope>
    <source>
        <strain evidence="2">cv. Yunnan</strain>
    </source>
</reference>
<comment type="caution">
    <text evidence="1">The sequence shown here is derived from an EMBL/GenBank/DDBJ whole genome shotgun (WGS) entry which is preliminary data.</text>
</comment>
<reference evidence="1 2" key="2">
    <citation type="journal article" date="2022" name="Mol. Ecol. Resour.">
        <title>The genomes of chicory, endive, great burdock and yacon provide insights into Asteraceae paleo-polyploidization history and plant inulin production.</title>
        <authorList>
            <person name="Fan W."/>
            <person name="Wang S."/>
            <person name="Wang H."/>
            <person name="Wang A."/>
            <person name="Jiang F."/>
            <person name="Liu H."/>
            <person name="Zhao H."/>
            <person name="Xu D."/>
            <person name="Zhang Y."/>
        </authorList>
    </citation>
    <scope>NUCLEOTIDE SEQUENCE [LARGE SCALE GENOMIC DNA]</scope>
    <source>
        <strain evidence="2">cv. Yunnan</strain>
        <tissue evidence="1">Leaves</tissue>
    </source>
</reference>
<evidence type="ECO:0000313" key="2">
    <source>
        <dbReference type="Proteomes" id="UP001056120"/>
    </source>
</evidence>
<accession>A0ACB8YBR1</accession>
<sequence>MEMLPLKPLLLLSLVFMYLTNFLIKAQPIYPFTKCNNGSTYTPNSKYSKNLDDALYSLLATDSSNGYYNVSVGKGTDTANAMCLCRGDVEQHMCLSCLSDSIYRLRQTCPNQTEAVIYYEFCLLKYSNAPILGTNDMDRDIYFLENDITFPNTTEFDSFLQPFMNKLRGEAAAGGSFLKFAMDNTTGPRSLTLYGLAQCIPILTEAQCNECLKYAIAQMSIRFDGRVGAVVLMSRCNVRYEIFGYYIHPANLPSPPSLSLSGLHPSANVSSPPGTYDVSPKHYFI</sequence>
<evidence type="ECO:0000313" key="1">
    <source>
        <dbReference type="EMBL" id="KAI3682679.1"/>
    </source>
</evidence>